<dbReference type="InParanoid" id="A0A1X7VFF7"/>
<keyword evidence="2" id="KW-0064">Aspartyl protease</keyword>
<dbReference type="EnsemblMetazoa" id="Aqu2.1.39045_001">
    <property type="protein sequence ID" value="Aqu2.1.39045_001"/>
    <property type="gene ID" value="Aqu2.1.39045"/>
</dbReference>
<evidence type="ECO:0000313" key="6">
    <source>
        <dbReference type="EnsemblMetazoa" id="Aqu2.1.39045_001"/>
    </source>
</evidence>
<dbReference type="InterPro" id="IPR041577">
    <property type="entry name" value="RT_RNaseH_2"/>
</dbReference>
<dbReference type="STRING" id="400682.A0A1X7VFF7"/>
<keyword evidence="1" id="KW-0645">Protease</keyword>
<dbReference type="FunFam" id="3.30.70.270:FF:000020">
    <property type="entry name" value="Transposon Tf2-6 polyprotein-like Protein"/>
    <property type="match status" value="1"/>
</dbReference>
<feature type="domain" description="Reverse transcriptase" evidence="5">
    <location>
        <begin position="462"/>
        <end position="656"/>
    </location>
</feature>
<feature type="region of interest" description="Disordered" evidence="4">
    <location>
        <begin position="167"/>
        <end position="232"/>
    </location>
</feature>
<dbReference type="Gene3D" id="2.40.70.10">
    <property type="entry name" value="Acid Proteases"/>
    <property type="match status" value="1"/>
</dbReference>
<dbReference type="AlphaFoldDB" id="A0A1X7VFF7"/>
<dbReference type="InterPro" id="IPR050951">
    <property type="entry name" value="Retrovirus_Pol_polyprotein"/>
</dbReference>
<name>A0A1X7VFF7_AMPQE</name>
<dbReference type="PANTHER" id="PTHR37984">
    <property type="entry name" value="PROTEIN CBG26694"/>
    <property type="match status" value="1"/>
</dbReference>
<dbReference type="InterPro" id="IPR001878">
    <property type="entry name" value="Znf_CCHC"/>
</dbReference>
<dbReference type="CDD" id="cd09274">
    <property type="entry name" value="RNase_HI_RT_Ty3"/>
    <property type="match status" value="1"/>
</dbReference>
<dbReference type="Pfam" id="PF17919">
    <property type="entry name" value="RT_RNaseH_2"/>
    <property type="match status" value="1"/>
</dbReference>
<dbReference type="Pfam" id="PF00078">
    <property type="entry name" value="RVT_1"/>
    <property type="match status" value="1"/>
</dbReference>
<dbReference type="InterPro" id="IPR043128">
    <property type="entry name" value="Rev_trsase/Diguanyl_cyclase"/>
</dbReference>
<protein>
    <recommendedName>
        <fullName evidence="5">Reverse transcriptase domain-containing protein</fullName>
    </recommendedName>
</protein>
<evidence type="ECO:0000256" key="4">
    <source>
        <dbReference type="SAM" id="MobiDB-lite"/>
    </source>
</evidence>
<dbReference type="SUPFAM" id="SSF57756">
    <property type="entry name" value="Retrovirus zinc finger-like domains"/>
    <property type="match status" value="1"/>
</dbReference>
<feature type="compositionally biased region" description="Basic and acidic residues" evidence="4">
    <location>
        <begin position="180"/>
        <end position="189"/>
    </location>
</feature>
<organism evidence="6">
    <name type="scientific">Amphimedon queenslandica</name>
    <name type="common">Sponge</name>
    <dbReference type="NCBI Taxonomy" id="400682"/>
    <lineage>
        <taxon>Eukaryota</taxon>
        <taxon>Metazoa</taxon>
        <taxon>Porifera</taxon>
        <taxon>Demospongiae</taxon>
        <taxon>Heteroscleromorpha</taxon>
        <taxon>Haplosclerida</taxon>
        <taxon>Niphatidae</taxon>
        <taxon>Amphimedon</taxon>
    </lineage>
</organism>
<dbReference type="OMA" id="CRADSID"/>
<dbReference type="Pfam" id="PF13650">
    <property type="entry name" value="Asp_protease_2"/>
    <property type="match status" value="1"/>
</dbReference>
<dbReference type="GO" id="GO:0003677">
    <property type="term" value="F:DNA binding"/>
    <property type="evidence" value="ECO:0007669"/>
    <property type="project" value="UniProtKB-KW"/>
</dbReference>
<dbReference type="SMART" id="SM00343">
    <property type="entry name" value="ZnF_C2HC"/>
    <property type="match status" value="2"/>
</dbReference>
<dbReference type="Gene3D" id="4.10.60.10">
    <property type="entry name" value="Zinc finger, CCHC-type"/>
    <property type="match status" value="1"/>
</dbReference>
<dbReference type="InterPro" id="IPR000477">
    <property type="entry name" value="RT_dom"/>
</dbReference>
<evidence type="ECO:0000256" key="3">
    <source>
        <dbReference type="ARBA" id="ARBA00023125"/>
    </source>
</evidence>
<proteinExistence type="predicted"/>
<dbReference type="SUPFAM" id="SSF50630">
    <property type="entry name" value="Acid proteases"/>
    <property type="match status" value="1"/>
</dbReference>
<dbReference type="GO" id="GO:0006508">
    <property type="term" value="P:proteolysis"/>
    <property type="evidence" value="ECO:0007669"/>
    <property type="project" value="UniProtKB-KW"/>
</dbReference>
<evidence type="ECO:0000259" key="5">
    <source>
        <dbReference type="PROSITE" id="PS50878"/>
    </source>
</evidence>
<feature type="compositionally biased region" description="Basic and acidic residues" evidence="4">
    <location>
        <begin position="206"/>
        <end position="218"/>
    </location>
</feature>
<feature type="compositionally biased region" description="Basic residues" evidence="4">
    <location>
        <begin position="190"/>
        <end position="205"/>
    </location>
</feature>
<dbReference type="GO" id="GO:0008270">
    <property type="term" value="F:zinc ion binding"/>
    <property type="evidence" value="ECO:0007669"/>
    <property type="project" value="InterPro"/>
</dbReference>
<dbReference type="FunFam" id="3.10.20.370:FF:000001">
    <property type="entry name" value="Retrovirus-related Pol polyprotein from transposon 17.6-like protein"/>
    <property type="match status" value="1"/>
</dbReference>
<dbReference type="InterPro" id="IPR036875">
    <property type="entry name" value="Znf_CCHC_sf"/>
</dbReference>
<evidence type="ECO:0000256" key="1">
    <source>
        <dbReference type="ARBA" id="ARBA00022670"/>
    </source>
</evidence>
<reference evidence="6" key="1">
    <citation type="submission" date="2017-05" db="UniProtKB">
        <authorList>
            <consortium name="EnsemblMetazoa"/>
        </authorList>
    </citation>
    <scope>IDENTIFICATION</scope>
</reference>
<dbReference type="OrthoDB" id="6148559at2759"/>
<dbReference type="eggNOG" id="KOG0017">
    <property type="taxonomic scope" value="Eukaryota"/>
</dbReference>
<dbReference type="SUPFAM" id="SSF56672">
    <property type="entry name" value="DNA/RNA polymerases"/>
    <property type="match status" value="1"/>
</dbReference>
<dbReference type="Gene3D" id="3.10.10.10">
    <property type="entry name" value="HIV Type 1 Reverse Transcriptase, subunit A, domain 1"/>
    <property type="match status" value="1"/>
</dbReference>
<dbReference type="GO" id="GO:0004190">
    <property type="term" value="F:aspartic-type endopeptidase activity"/>
    <property type="evidence" value="ECO:0007669"/>
    <property type="project" value="UniProtKB-KW"/>
</dbReference>
<dbReference type="InterPro" id="IPR043502">
    <property type="entry name" value="DNA/RNA_pol_sf"/>
</dbReference>
<keyword evidence="2" id="KW-0378">Hydrolase</keyword>
<dbReference type="InterPro" id="IPR021109">
    <property type="entry name" value="Peptidase_aspartic_dom_sf"/>
</dbReference>
<dbReference type="PROSITE" id="PS50878">
    <property type="entry name" value="RT_POL"/>
    <property type="match status" value="1"/>
</dbReference>
<evidence type="ECO:0000256" key="2">
    <source>
        <dbReference type="ARBA" id="ARBA00022750"/>
    </source>
</evidence>
<keyword evidence="3" id="KW-0238">DNA-binding</keyword>
<accession>A0A1X7VFF7</accession>
<sequence>MATFRLQPPAPFSFKSPDEWPRWKKRFEQFRAASGLNEEAGEKQVSTLLYAMGEDAEDTLASMNPSADQRKDYGEVIKKFDDFFKVRKNVIFERARFNKRCQGSDESVEQFITSLYSLADGCDYGEFRETMIRDRIVVGIRDKVLSESLQMDAKLTLDDAKRRARQREAVSGQQGVIQDKSSDVKVEHIKGKKNPPPKPGARYRSRAVESRGQPKDNGRSSPARCTRCGRGKHARHECPAREAVCHLCKKRGHFQAQCFHAARNKQQSSSKVGAVTGSDEEDLIYLNTIVTVDAINGSTWLDKITINNTETVFKIDTGAEVTVITEEVLKSLGCRHKLLKPDRVLCGPDGSRLPVVGQIDVKLSYKDRETVQTAYVLRNLKLSLLGLPAIRELRFISQVNGVDEQSVKEQYPSLFEGLGTFKREYEIKLKHDAQPHTLYTARTVSLPLRKKVKEELDRMEGLGVITKIEQPTEWCSGMVVVPKKSGSVRICVDFRALNESVLREVHPLPTVDETLAHLNGASVFSKLDANSGFWQIPLAENSKHLTTFITPYGRYCFNKLPFGISSAPEYFQRCMTEILTGQEGVLCHIDDIIIFGKNQKEHDSRLHAALKKIQAAGVTLNEKKGISADPSKTSAIVEMKQPTSLSELRRFMGMVNQLGKFTPHLAELAQPLRELLSTKNAWVWGPSQEEAFQNIKDEMVKPTMLSIYHPDAPTKVSSDASAFGLGAVLLQQQAEERWKPVAYASRFMSETEQRYSEIEKDALGIVLACHKFRDYILGKHICIETDHKPLVPLLGKTSLANLPPRILRFRLRL</sequence>
<dbReference type="CDD" id="cd01647">
    <property type="entry name" value="RT_LTR"/>
    <property type="match status" value="1"/>
</dbReference>
<dbReference type="PANTHER" id="PTHR37984:SF9">
    <property type="entry name" value="INTEGRASE CATALYTIC DOMAIN-CONTAINING PROTEIN"/>
    <property type="match status" value="1"/>
</dbReference>
<dbReference type="Gene3D" id="3.30.70.270">
    <property type="match status" value="2"/>
</dbReference>